<reference evidence="1 2" key="1">
    <citation type="submission" date="2018-06" db="EMBL/GenBank/DDBJ databases">
        <authorList>
            <consortium name="Pathogen Informatics"/>
            <person name="Doyle S."/>
        </authorList>
    </citation>
    <scope>NUCLEOTIDE SEQUENCE [LARGE SCALE GENOMIC DNA]</scope>
    <source>
        <strain evidence="1 2">NCTC4824</strain>
    </source>
</reference>
<dbReference type="KEGG" id="blen:NCTC4824_02928"/>
<keyword evidence="2" id="KW-1185">Reference proteome</keyword>
<dbReference type="InterPro" id="IPR000801">
    <property type="entry name" value="Esterase-like"/>
</dbReference>
<dbReference type="Gene3D" id="3.40.50.1820">
    <property type="entry name" value="alpha/beta hydrolase"/>
    <property type="match status" value="1"/>
</dbReference>
<name>A0A2X4Z8U8_LEDLE</name>
<protein>
    <submittedName>
        <fullName evidence="1">Putative esterase</fullName>
    </submittedName>
</protein>
<dbReference type="Proteomes" id="UP000249134">
    <property type="component" value="Chromosome 1"/>
</dbReference>
<dbReference type="EMBL" id="LS483476">
    <property type="protein sequence ID" value="SQI60805.1"/>
    <property type="molecule type" value="Genomic_DNA"/>
</dbReference>
<dbReference type="PANTHER" id="PTHR48098:SF3">
    <property type="entry name" value="IRON(III) ENTEROBACTIN ESTERASE"/>
    <property type="match status" value="1"/>
</dbReference>
<gene>
    <name evidence="1" type="primary">yieL</name>
    <name evidence="1" type="ORF">NCTC4824_02928</name>
</gene>
<evidence type="ECO:0000313" key="1">
    <source>
        <dbReference type="EMBL" id="SQI60805.1"/>
    </source>
</evidence>
<dbReference type="STRING" id="1348624.GCA_001591545_01976"/>
<evidence type="ECO:0000313" key="2">
    <source>
        <dbReference type="Proteomes" id="UP000249134"/>
    </source>
</evidence>
<dbReference type="InterPro" id="IPR029058">
    <property type="entry name" value="AB_hydrolase_fold"/>
</dbReference>
<sequence length="239" mass="27667">MSIPQGTIKEIEFESSELNETLTLLLYLPASFSPLFNYSLVIAQDGKDYFQMGRLARYADELIDDGEIENIIAVGVPYKSVKDRRNKYHPQSKEHQAYIRFLAHELVPWIDREYPTYEVGKSRALMGDSLAATVSLLAALKYPNVFGKVILHSPYVNKSVLDAVNIHEFPHLLDVYHVIGDKESNVEISDMKDFLTPNRELHHLFEKKGFHHFYEEFSGGHSWKYWQPDVKRALQQMFS</sequence>
<dbReference type="AlphaFoldDB" id="A0A2X4Z8U8"/>
<dbReference type="SUPFAM" id="SSF53474">
    <property type="entry name" value="alpha/beta-Hydrolases"/>
    <property type="match status" value="1"/>
</dbReference>
<organism evidence="1 2">
    <name type="scientific">Lederbergia lenta</name>
    <name type="common">Bacillus lentus</name>
    <dbReference type="NCBI Taxonomy" id="1467"/>
    <lineage>
        <taxon>Bacteria</taxon>
        <taxon>Bacillati</taxon>
        <taxon>Bacillota</taxon>
        <taxon>Bacilli</taxon>
        <taxon>Bacillales</taxon>
        <taxon>Bacillaceae</taxon>
        <taxon>Lederbergia</taxon>
    </lineage>
</organism>
<proteinExistence type="predicted"/>
<dbReference type="InterPro" id="IPR050583">
    <property type="entry name" value="Mycobacterial_A85_antigen"/>
</dbReference>
<dbReference type="Pfam" id="PF00756">
    <property type="entry name" value="Esterase"/>
    <property type="match status" value="1"/>
</dbReference>
<accession>A0A2X4Z8U8</accession>
<dbReference type="PANTHER" id="PTHR48098">
    <property type="entry name" value="ENTEROCHELIN ESTERASE-RELATED"/>
    <property type="match status" value="1"/>
</dbReference>
<dbReference type="RefSeq" id="WP_082788636.1">
    <property type="nucleotide sequence ID" value="NZ_CBCSGM010000001.1"/>
</dbReference>